<accession>A0ABT8QKX9</accession>
<gene>
    <name evidence="5" type="ORF">M8H41_00265</name>
</gene>
<protein>
    <submittedName>
        <fullName evidence="5">Helix-turn-helix transcriptional regulator</fullName>
    </submittedName>
</protein>
<sequence length="69" mass="7953">MPSIRILFGIRVRKLRQALGISQEELAFSSNLHRTYISDIERGMRNVSLDNIYKIAVALDISPKDLFDF</sequence>
<dbReference type="PROSITE" id="PS50943">
    <property type="entry name" value="HTH_CROC1"/>
    <property type="match status" value="1"/>
</dbReference>
<keyword evidence="3" id="KW-0804">Transcription</keyword>
<comment type="caution">
    <text evidence="5">The sequence shown here is derived from an EMBL/GenBank/DDBJ whole genome shotgun (WGS) entry which is preliminary data.</text>
</comment>
<evidence type="ECO:0000256" key="2">
    <source>
        <dbReference type="ARBA" id="ARBA00023125"/>
    </source>
</evidence>
<dbReference type="CDD" id="cd00093">
    <property type="entry name" value="HTH_XRE"/>
    <property type="match status" value="1"/>
</dbReference>
<dbReference type="InterPro" id="IPR010982">
    <property type="entry name" value="Lambda_DNA-bd_dom_sf"/>
</dbReference>
<dbReference type="Pfam" id="PF01381">
    <property type="entry name" value="HTH_3"/>
    <property type="match status" value="1"/>
</dbReference>
<reference evidence="5" key="1">
    <citation type="submission" date="2022-05" db="EMBL/GenBank/DDBJ databases">
        <title>Expanded diversity of anoxic marine methylotrophy in a Black Sea sulfate reducing microorganism.</title>
        <authorList>
            <person name="Fischer P.Q."/>
            <person name="Stams A.J.M."/>
            <person name="Villanueva L."/>
            <person name="Sousa D.Z."/>
        </authorList>
    </citation>
    <scope>NUCLEOTIDE SEQUENCE</scope>
    <source>
        <strain evidence="5">P130</strain>
    </source>
</reference>
<dbReference type="InterPro" id="IPR050807">
    <property type="entry name" value="TransReg_Diox_bact_type"/>
</dbReference>
<evidence type="ECO:0000313" key="5">
    <source>
        <dbReference type="EMBL" id="MDO0821295.1"/>
    </source>
</evidence>
<feature type="domain" description="HTH cro/C1-type" evidence="4">
    <location>
        <begin position="12"/>
        <end position="66"/>
    </location>
</feature>
<dbReference type="Gene3D" id="1.10.260.40">
    <property type="entry name" value="lambda repressor-like DNA-binding domains"/>
    <property type="match status" value="1"/>
</dbReference>
<keyword evidence="6" id="KW-1185">Reference proteome</keyword>
<keyword evidence="1" id="KW-0805">Transcription regulation</keyword>
<proteinExistence type="predicted"/>
<organism evidence="5 6">
    <name type="scientific">Desulfosporosinus nitroreducens</name>
    <dbReference type="NCBI Taxonomy" id="2018668"/>
    <lineage>
        <taxon>Bacteria</taxon>
        <taxon>Bacillati</taxon>
        <taxon>Bacillota</taxon>
        <taxon>Clostridia</taxon>
        <taxon>Eubacteriales</taxon>
        <taxon>Desulfitobacteriaceae</taxon>
        <taxon>Desulfosporosinus</taxon>
    </lineage>
</organism>
<dbReference type="PANTHER" id="PTHR46797">
    <property type="entry name" value="HTH-TYPE TRANSCRIPTIONAL REGULATOR"/>
    <property type="match status" value="1"/>
</dbReference>
<evidence type="ECO:0000313" key="6">
    <source>
        <dbReference type="Proteomes" id="UP001176021"/>
    </source>
</evidence>
<name>A0ABT8QKX9_9FIRM</name>
<evidence type="ECO:0000259" key="4">
    <source>
        <dbReference type="PROSITE" id="PS50943"/>
    </source>
</evidence>
<evidence type="ECO:0000256" key="1">
    <source>
        <dbReference type="ARBA" id="ARBA00023015"/>
    </source>
</evidence>
<keyword evidence="2" id="KW-0238">DNA-binding</keyword>
<dbReference type="SUPFAM" id="SSF47413">
    <property type="entry name" value="lambda repressor-like DNA-binding domains"/>
    <property type="match status" value="1"/>
</dbReference>
<dbReference type="PANTHER" id="PTHR46797:SF23">
    <property type="entry name" value="HTH-TYPE TRANSCRIPTIONAL REGULATOR SUTR"/>
    <property type="match status" value="1"/>
</dbReference>
<dbReference type="InterPro" id="IPR001387">
    <property type="entry name" value="Cro/C1-type_HTH"/>
</dbReference>
<dbReference type="SMART" id="SM00530">
    <property type="entry name" value="HTH_XRE"/>
    <property type="match status" value="1"/>
</dbReference>
<dbReference type="EMBL" id="JAMJEV010000001">
    <property type="protein sequence ID" value="MDO0821295.1"/>
    <property type="molecule type" value="Genomic_DNA"/>
</dbReference>
<dbReference type="RefSeq" id="WP_301997411.1">
    <property type="nucleotide sequence ID" value="NZ_JAMJEV010000001.1"/>
</dbReference>
<evidence type="ECO:0000256" key="3">
    <source>
        <dbReference type="ARBA" id="ARBA00023163"/>
    </source>
</evidence>
<dbReference type="Proteomes" id="UP001176021">
    <property type="component" value="Unassembled WGS sequence"/>
</dbReference>